<name>A0AAN7V1W1_9PEZI</name>
<feature type="compositionally biased region" description="Basic residues" evidence="1">
    <location>
        <begin position="61"/>
        <end position="70"/>
    </location>
</feature>
<accession>A0AAN7V1W1</accession>
<dbReference type="Proteomes" id="UP001305414">
    <property type="component" value="Unassembled WGS sequence"/>
</dbReference>
<evidence type="ECO:0000313" key="2">
    <source>
        <dbReference type="EMBL" id="KAK5636856.1"/>
    </source>
</evidence>
<dbReference type="AlphaFoldDB" id="A0AAN7V1W1"/>
<dbReference type="EMBL" id="JAWHQM010000081">
    <property type="protein sequence ID" value="KAK5636856.1"/>
    <property type="molecule type" value="Genomic_DNA"/>
</dbReference>
<gene>
    <name evidence="2" type="ORF">RRF57_012568</name>
</gene>
<organism evidence="2 3">
    <name type="scientific">Xylaria bambusicola</name>
    <dbReference type="NCBI Taxonomy" id="326684"/>
    <lineage>
        <taxon>Eukaryota</taxon>
        <taxon>Fungi</taxon>
        <taxon>Dikarya</taxon>
        <taxon>Ascomycota</taxon>
        <taxon>Pezizomycotina</taxon>
        <taxon>Sordariomycetes</taxon>
        <taxon>Xylariomycetidae</taxon>
        <taxon>Xylariales</taxon>
        <taxon>Xylariaceae</taxon>
        <taxon>Xylaria</taxon>
    </lineage>
</organism>
<comment type="caution">
    <text evidence="2">The sequence shown here is derived from an EMBL/GenBank/DDBJ whole genome shotgun (WGS) entry which is preliminary data.</text>
</comment>
<reference evidence="2 3" key="1">
    <citation type="submission" date="2023-10" db="EMBL/GenBank/DDBJ databases">
        <title>Draft genome sequence of Xylaria bambusicola isolate GMP-LS, the root and basal stem rot pathogen of sugarcane in Indonesia.</title>
        <authorList>
            <person name="Selvaraj P."/>
            <person name="Muralishankar V."/>
            <person name="Muruganantham S."/>
            <person name="Sp S."/>
            <person name="Haryani S."/>
            <person name="Lau K.J.X."/>
            <person name="Naqvi N.I."/>
        </authorList>
    </citation>
    <scope>NUCLEOTIDE SEQUENCE [LARGE SCALE GENOMIC DNA]</scope>
    <source>
        <strain evidence="2">GMP-LS</strain>
    </source>
</reference>
<evidence type="ECO:0000256" key="1">
    <source>
        <dbReference type="SAM" id="MobiDB-lite"/>
    </source>
</evidence>
<sequence length="79" mass="9746">MPSAKSEEPRPNQKKSLFDEFADLLRMIFWPQALPRTPEQEAKMAERRRRKVEKREDKERAKHARRQRRQARMEAYERH</sequence>
<proteinExistence type="predicted"/>
<keyword evidence="3" id="KW-1185">Reference proteome</keyword>
<feature type="region of interest" description="Disordered" evidence="1">
    <location>
        <begin position="36"/>
        <end position="79"/>
    </location>
</feature>
<evidence type="ECO:0000313" key="3">
    <source>
        <dbReference type="Proteomes" id="UP001305414"/>
    </source>
</evidence>
<protein>
    <submittedName>
        <fullName evidence="2">Uncharacterized protein</fullName>
    </submittedName>
</protein>